<name>A0AAE3R836_9BACT</name>
<protein>
    <submittedName>
        <fullName evidence="1">Uncharacterized protein</fullName>
    </submittedName>
</protein>
<evidence type="ECO:0000313" key="1">
    <source>
        <dbReference type="EMBL" id="MDJ1505601.1"/>
    </source>
</evidence>
<dbReference type="RefSeq" id="WP_314517794.1">
    <property type="nucleotide sequence ID" value="NZ_JASJOU010000017.1"/>
</dbReference>
<accession>A0AAE3R836</accession>
<proteinExistence type="predicted"/>
<comment type="caution">
    <text evidence="1">The sequence shown here is derived from an EMBL/GenBank/DDBJ whole genome shotgun (WGS) entry which is preliminary data.</text>
</comment>
<dbReference type="EMBL" id="JASJOU010000017">
    <property type="protein sequence ID" value="MDJ1505601.1"/>
    <property type="molecule type" value="Genomic_DNA"/>
</dbReference>
<sequence length="243" mass="29263">MKLTKRHVKFTSELRDQLAIYFNEHGYYLTDKEFVEFRYDSDTYSDYVWLYAGEDKWKKKFSTMIECARTIKYIESYWDEYKKTPLAFSEKILLYTFSGVPYEKDPVSHAQKNPTRMEIPFDNCSIEDISNKLIYSWETLLKPRLDQYSHIDKLDSVVNKTLEKIDFPVHNDGIWFYKMIIAKLAGNPMYEDIYTYISQLYKKCISDETMSTHKEYYKTRLWVVEQLYLKLRDVKPLDNTSLI</sequence>
<dbReference type="Proteomes" id="UP001232063">
    <property type="component" value="Unassembled WGS sequence"/>
</dbReference>
<gene>
    <name evidence="1" type="ORF">QNI22_33405</name>
</gene>
<dbReference type="AlphaFoldDB" id="A0AAE3R836"/>
<organism evidence="1 2">
    <name type="scientific">Xanthocytophaga agilis</name>
    <dbReference type="NCBI Taxonomy" id="3048010"/>
    <lineage>
        <taxon>Bacteria</taxon>
        <taxon>Pseudomonadati</taxon>
        <taxon>Bacteroidota</taxon>
        <taxon>Cytophagia</taxon>
        <taxon>Cytophagales</taxon>
        <taxon>Rhodocytophagaceae</taxon>
        <taxon>Xanthocytophaga</taxon>
    </lineage>
</organism>
<reference evidence="1" key="1">
    <citation type="submission" date="2023-05" db="EMBL/GenBank/DDBJ databases">
        <authorList>
            <person name="Zhang X."/>
        </authorList>
    </citation>
    <scope>NUCLEOTIDE SEQUENCE</scope>
    <source>
        <strain evidence="1">BD1B2-1</strain>
    </source>
</reference>
<keyword evidence="2" id="KW-1185">Reference proteome</keyword>
<evidence type="ECO:0000313" key="2">
    <source>
        <dbReference type="Proteomes" id="UP001232063"/>
    </source>
</evidence>